<reference evidence="2" key="2">
    <citation type="submission" date="2021-02" db="EMBL/GenBank/DDBJ databases">
        <authorList>
            <person name="Kimball J.A."/>
            <person name="Haas M.W."/>
            <person name="Macchietto M."/>
            <person name="Kono T."/>
            <person name="Duquette J."/>
            <person name="Shao M."/>
        </authorList>
    </citation>
    <scope>NUCLEOTIDE SEQUENCE</scope>
    <source>
        <tissue evidence="2">Fresh leaf tissue</tissue>
    </source>
</reference>
<feature type="signal peptide" evidence="1">
    <location>
        <begin position="1"/>
        <end position="18"/>
    </location>
</feature>
<evidence type="ECO:0000313" key="2">
    <source>
        <dbReference type="EMBL" id="KAG8052926.1"/>
    </source>
</evidence>
<keyword evidence="1" id="KW-0732">Signal</keyword>
<organism evidence="2 3">
    <name type="scientific">Zizania palustris</name>
    <name type="common">Northern wild rice</name>
    <dbReference type="NCBI Taxonomy" id="103762"/>
    <lineage>
        <taxon>Eukaryota</taxon>
        <taxon>Viridiplantae</taxon>
        <taxon>Streptophyta</taxon>
        <taxon>Embryophyta</taxon>
        <taxon>Tracheophyta</taxon>
        <taxon>Spermatophyta</taxon>
        <taxon>Magnoliopsida</taxon>
        <taxon>Liliopsida</taxon>
        <taxon>Poales</taxon>
        <taxon>Poaceae</taxon>
        <taxon>BOP clade</taxon>
        <taxon>Oryzoideae</taxon>
        <taxon>Oryzeae</taxon>
        <taxon>Zizaniinae</taxon>
        <taxon>Zizania</taxon>
    </lineage>
</organism>
<protein>
    <recommendedName>
        <fullName evidence="4">Secreted protein</fullName>
    </recommendedName>
</protein>
<accession>A0A8J5S9J8</accession>
<dbReference type="AlphaFoldDB" id="A0A8J5S9J8"/>
<evidence type="ECO:0000313" key="3">
    <source>
        <dbReference type="Proteomes" id="UP000729402"/>
    </source>
</evidence>
<reference evidence="2" key="1">
    <citation type="journal article" date="2021" name="bioRxiv">
        <title>Whole Genome Assembly and Annotation of Northern Wild Rice, Zizania palustris L., Supports a Whole Genome Duplication in the Zizania Genus.</title>
        <authorList>
            <person name="Haas M."/>
            <person name="Kono T."/>
            <person name="Macchietto M."/>
            <person name="Millas R."/>
            <person name="McGilp L."/>
            <person name="Shao M."/>
            <person name="Duquette J."/>
            <person name="Hirsch C.N."/>
            <person name="Kimball J."/>
        </authorList>
    </citation>
    <scope>NUCLEOTIDE SEQUENCE</scope>
    <source>
        <tissue evidence="2">Fresh leaf tissue</tissue>
    </source>
</reference>
<evidence type="ECO:0008006" key="4">
    <source>
        <dbReference type="Google" id="ProtNLM"/>
    </source>
</evidence>
<gene>
    <name evidence="2" type="ORF">GUJ93_ZPchr0001g31584</name>
</gene>
<dbReference type="EMBL" id="JAAALK010000288">
    <property type="protein sequence ID" value="KAG8052926.1"/>
    <property type="molecule type" value="Genomic_DNA"/>
</dbReference>
<dbReference type="Proteomes" id="UP000729402">
    <property type="component" value="Unassembled WGS sequence"/>
</dbReference>
<proteinExistence type="predicted"/>
<evidence type="ECO:0000256" key="1">
    <source>
        <dbReference type="SAM" id="SignalP"/>
    </source>
</evidence>
<comment type="caution">
    <text evidence="2">The sequence shown here is derived from an EMBL/GenBank/DDBJ whole genome shotgun (WGS) entry which is preliminary data.</text>
</comment>
<feature type="chain" id="PRO_5035217922" description="Secreted protein" evidence="1">
    <location>
        <begin position="19"/>
        <end position="68"/>
    </location>
</feature>
<name>A0A8J5S9J8_ZIZPA</name>
<sequence>MLLFPIVVCVFLMSSAVSVKWVCREIEGQRPFGVEDMQPMQDPRFRWWADELVLLWRQGRCGQRHRGR</sequence>
<keyword evidence="3" id="KW-1185">Reference proteome</keyword>